<dbReference type="SUPFAM" id="SSF82171">
    <property type="entry name" value="DPP6 N-terminal domain-like"/>
    <property type="match status" value="1"/>
</dbReference>
<dbReference type="EMBL" id="JAPDNT010000005">
    <property type="protein sequence ID" value="MCW3474789.1"/>
    <property type="molecule type" value="Genomic_DNA"/>
</dbReference>
<reference evidence="2" key="2">
    <citation type="submission" date="2022-10" db="EMBL/GenBank/DDBJ databases">
        <authorList>
            <person name="Trinh H.N."/>
        </authorList>
    </citation>
    <scope>NUCLEOTIDE SEQUENCE</scope>
    <source>
        <strain evidence="2">RN2-1</strain>
    </source>
</reference>
<dbReference type="InterPro" id="IPR015943">
    <property type="entry name" value="WD40/YVTN_repeat-like_dom_sf"/>
</dbReference>
<organism evidence="2 3">
    <name type="scientific">Limobrevibacterium gyesilva</name>
    <dbReference type="NCBI Taxonomy" id="2991712"/>
    <lineage>
        <taxon>Bacteria</taxon>
        <taxon>Pseudomonadati</taxon>
        <taxon>Pseudomonadota</taxon>
        <taxon>Alphaproteobacteria</taxon>
        <taxon>Acetobacterales</taxon>
        <taxon>Acetobacteraceae</taxon>
        <taxon>Limobrevibacterium</taxon>
    </lineage>
</organism>
<dbReference type="Proteomes" id="UP001165679">
    <property type="component" value="Unassembled WGS sequence"/>
</dbReference>
<reference evidence="2" key="1">
    <citation type="submission" date="2022-09" db="EMBL/GenBank/DDBJ databases">
        <title>Rhodovastum sp. nov. RN2-1 isolated from soil in Seongnam, South Korea.</title>
        <authorList>
            <person name="Le N.T."/>
        </authorList>
    </citation>
    <scope>NUCLEOTIDE SEQUENCE</scope>
    <source>
        <strain evidence="2">RN2-1</strain>
    </source>
</reference>
<feature type="signal peptide" evidence="1">
    <location>
        <begin position="1"/>
        <end position="23"/>
    </location>
</feature>
<dbReference type="RefSeq" id="WP_264713443.1">
    <property type="nucleotide sequence ID" value="NZ_JAPDNT010000005.1"/>
</dbReference>
<evidence type="ECO:0000313" key="3">
    <source>
        <dbReference type="Proteomes" id="UP001165679"/>
    </source>
</evidence>
<feature type="chain" id="PRO_5041244685" evidence="1">
    <location>
        <begin position="24"/>
        <end position="408"/>
    </location>
</feature>
<evidence type="ECO:0000313" key="2">
    <source>
        <dbReference type="EMBL" id="MCW3474789.1"/>
    </source>
</evidence>
<dbReference type="Gene3D" id="2.130.10.10">
    <property type="entry name" value="YVTN repeat-like/Quinoprotein amine dehydrogenase"/>
    <property type="match status" value="1"/>
</dbReference>
<dbReference type="AlphaFoldDB" id="A0AA41YK75"/>
<gene>
    <name evidence="2" type="ORF">OL599_09350</name>
</gene>
<accession>A0AA41YK75</accession>
<evidence type="ECO:0000256" key="1">
    <source>
        <dbReference type="SAM" id="SignalP"/>
    </source>
</evidence>
<protein>
    <submittedName>
        <fullName evidence="2">Uncharacterized protein</fullName>
    </submittedName>
</protein>
<sequence>MLIVVRALYVTAVLAVSVSTALAYDHLATAQPVPTPEMPRPGYLQSVTDPAFGTPFTRVTDPGGQVLPTASCSPDYCTHRYATSQAWNADQSLLLIVNGCQEACSLFLDGRNFAPVFQRIVPNECEWHPTDAALMICADRNEIYTWAPRTDTKNVVYAPNGYRGFQFGPYKGNPSKDGKRLVVRATNAEGTMVAFAYDIHARMKYPDIDLTKLTGTNSYCSISPSGEYIFCFQEMPDETNESYIFTVRGAQIQHWTGNHRPGHGDMTIDPDGSDVYVGISKADPDKYHVIKRRLRDGKVTDLAPYGEGQHASIRSINRPGWVFLTYTGTYAEITEHPDWAPFYQEVVALRIDGSGEIRRIVQTRAAKHDYWSEAHASPSPDGSQVIWSSNWGQAGDPVADYVAELRWP</sequence>
<keyword evidence="3" id="KW-1185">Reference proteome</keyword>
<keyword evidence="1" id="KW-0732">Signal</keyword>
<name>A0AA41YK75_9PROT</name>
<comment type="caution">
    <text evidence="2">The sequence shown here is derived from an EMBL/GenBank/DDBJ whole genome shotgun (WGS) entry which is preliminary data.</text>
</comment>
<proteinExistence type="predicted"/>